<evidence type="ECO:0000259" key="6">
    <source>
        <dbReference type="PROSITE" id="PS51207"/>
    </source>
</evidence>
<dbReference type="InterPro" id="IPR044926">
    <property type="entry name" value="RGS_subdomain_2"/>
</dbReference>
<reference evidence="7" key="1">
    <citation type="submission" date="2014-08" db="EMBL/GenBank/DDBJ databases">
        <authorList>
            <person name="Sharma Rahul"/>
            <person name="Thines Marco"/>
        </authorList>
    </citation>
    <scope>NUCLEOTIDE SEQUENCE</scope>
</reference>
<feature type="compositionally biased region" description="Acidic residues" evidence="2">
    <location>
        <begin position="906"/>
        <end position="915"/>
    </location>
</feature>
<dbReference type="PROSITE" id="PS51207">
    <property type="entry name" value="PXA"/>
    <property type="match status" value="1"/>
</dbReference>
<dbReference type="PANTHER" id="PTHR22775">
    <property type="entry name" value="SORTING NEXIN"/>
    <property type="match status" value="1"/>
</dbReference>
<evidence type="ECO:0000313" key="7">
    <source>
        <dbReference type="EMBL" id="CDZ96581.1"/>
    </source>
</evidence>
<keyword evidence="3" id="KW-0812">Transmembrane</keyword>
<feature type="region of interest" description="Disordered" evidence="2">
    <location>
        <begin position="1323"/>
        <end position="1352"/>
    </location>
</feature>
<feature type="compositionally biased region" description="Basic and acidic residues" evidence="2">
    <location>
        <begin position="877"/>
        <end position="894"/>
    </location>
</feature>
<feature type="compositionally biased region" description="Acidic residues" evidence="2">
    <location>
        <begin position="1037"/>
        <end position="1050"/>
    </location>
</feature>
<feature type="compositionally biased region" description="Low complexity" evidence="2">
    <location>
        <begin position="735"/>
        <end position="767"/>
    </location>
</feature>
<dbReference type="PROSITE" id="PS50132">
    <property type="entry name" value="RGS"/>
    <property type="match status" value="1"/>
</dbReference>
<proteinExistence type="inferred from homology"/>
<evidence type="ECO:0000256" key="2">
    <source>
        <dbReference type="SAM" id="MobiDB-lite"/>
    </source>
</evidence>
<feature type="region of interest" description="Disordered" evidence="2">
    <location>
        <begin position="936"/>
        <end position="1051"/>
    </location>
</feature>
<sequence length="1515" mass="169580">MSVLIYTTSILLGLIALQQATTYLVPLSSLLLFLPPTAVLFVLSIPPITVWVAWITESWADLGQRPTNLVRRKDKHHHEQRVRRRPGEGPSNRVRTIFQPLSFGTPAAWSVVQLRSRWEKVKPDPTTLGFIEPSLNAHDHHPSMPAILVQPFNSLLDKIIKEFVLVWYTRISPSPALPDKLEGVIRHSVGEVINRYEKVDLPALLVGKIIPHITTHLYSFSNAERSLQGMRRQRSSTIGTSSSATNSSTRTTTKPVGLPEGVDVFLTESYGPNALHPAIFGKALDTKPAREAHVRSLVQGILKLILPEKEVQSETVLIVAREVVTCAVLMPLMDMLGDPDFWNRLVDQQATNYIRQQRLVHQLRQALELQSLSPHTPNPALSPRKTSSPSKSERSIKNSHLRSSSPTSTGSKYRISSKTDPKDFDRFVRNIGKIESLMEIRRLRSDIDREIRRTKVFLEKIGAGAPDSSQDIPKGQRGHLERLFFARDFIEKKIAMISGDPSAPSSSLDLSPSYTLSTNQTIDLLSVLTNPSSLPFFMEFMERRSKLLLVQFWLMAESFKNPLDDWESGNFSDDLDDDERASEDSDDDKEEERNGPRRSKMDREERERVEVSRSDLRMIWEVYFEEDGVLGESSRGRFGEGIRRFVRGKGRRGLKRARRCMFLAQQDVYDMMQEDYFPLFQKSDLHFKAVSNVPSSIIAVPPASRVTFAPQPPAFPHRNRTSSLEMYRSTPMALSASTSSTSSNLNTSSAFPNRSSYTVSPLSSSLTDLRTPTPKAAISPQLSLDAPNFSKDSSIKRESSPLPQGNHLFGRSHSWAPTRRPLFAGSTVSLGSDSSKSSLGSEQPTLRHHASQSSQQFDFLVALDPEVSSARPPLFDEDARSSRPSMDRPPEISRRRSTFSQHSQAEEDGSDEDDFVQIRRVDAIQAALTSIIAKDQFLNPHPPSSSSSSTIQVSPKSRISRMSERNRAGSPGSPVGSSITNTPSPEHIMGTTSAQAPDEPLDKSILPTRRKKMFEDEDEDDSALGSSVLSAQQNRSEEEELDGERADEDQGSVHLAVASPGDLHLPGEIDRLETKIEKLNGQETILYALIRKAELTGNEHELKLLTKSLNGLLREIRQLDFQMKQYQQQEKDNRVDPQRTKVSIPSNTTVEEDGKPVTRYLIEVQQLVEDGSFSHGWVVARRYNEFHALHHDMKDLPGAKNLSLPGKMLVTSMSASFVDARRSALERYLQKLINIPEACVSKDFRAFLSQQTIHHVSSQDEPSLVNSFRPQNIVKSIYRATRLDDTLFAGPSMLDLIGHGLHRQTGEFASFAAFAGLGTTDEIESTVSTDPNPQSRGTGGSGIPDMLNLPPELKPLDGETASSYFTAPICDLFVEIFELKENNWLRRQAIVIILQQVLGGTIERKLREVVKKLTGASSILTYLQTLQESMWPNGGSRPVSVPRTEEEKNHTKEEARKKLSSLLPDVASNLIGRSNARRGAKRMFSLVQDQRLNEHLVLTIIDEVVYTLFPELKKH</sequence>
<evidence type="ECO:0000256" key="3">
    <source>
        <dbReference type="SAM" id="Phobius"/>
    </source>
</evidence>
<feature type="region of interest" description="Disordered" evidence="2">
    <location>
        <begin position="70"/>
        <end position="92"/>
    </location>
</feature>
<feature type="region of interest" description="Disordered" evidence="2">
    <location>
        <begin position="570"/>
        <end position="607"/>
    </location>
</feature>
<dbReference type="SUPFAM" id="SSF48097">
    <property type="entry name" value="Regulator of G-protein signaling, RGS"/>
    <property type="match status" value="1"/>
</dbReference>
<dbReference type="SMART" id="SM00312">
    <property type="entry name" value="PX"/>
    <property type="match status" value="1"/>
</dbReference>
<feature type="compositionally biased region" description="Basic and acidic residues" evidence="2">
    <location>
        <begin position="1443"/>
        <end position="1455"/>
    </location>
</feature>
<comment type="similarity">
    <text evidence="1">Belongs to the sorting nexin family.</text>
</comment>
<dbReference type="Gene3D" id="3.30.1520.10">
    <property type="entry name" value="Phox-like domain"/>
    <property type="match status" value="1"/>
</dbReference>
<name>A0A0F7SEC3_PHARH</name>
<dbReference type="InterPro" id="IPR001683">
    <property type="entry name" value="PX_dom"/>
</dbReference>
<dbReference type="Pfam" id="PF02194">
    <property type="entry name" value="PXA"/>
    <property type="match status" value="1"/>
</dbReference>
<feature type="region of interest" description="Disordered" evidence="2">
    <location>
        <begin position="371"/>
        <end position="418"/>
    </location>
</feature>
<dbReference type="Gene3D" id="1.10.167.10">
    <property type="entry name" value="Regulator of G-protein Signalling 4, domain 2"/>
    <property type="match status" value="1"/>
</dbReference>
<dbReference type="InterPro" id="IPR036305">
    <property type="entry name" value="RGS_sf"/>
</dbReference>
<feature type="compositionally biased region" description="Polar residues" evidence="2">
    <location>
        <begin position="401"/>
        <end position="416"/>
    </location>
</feature>
<evidence type="ECO:0000256" key="1">
    <source>
        <dbReference type="ARBA" id="ARBA00010883"/>
    </source>
</evidence>
<feature type="compositionally biased region" description="Low complexity" evidence="2">
    <location>
        <begin position="235"/>
        <end position="253"/>
    </location>
</feature>
<keyword evidence="3" id="KW-0472">Membrane</keyword>
<feature type="compositionally biased region" description="Basic residues" evidence="2">
    <location>
        <begin position="70"/>
        <end position="84"/>
    </location>
</feature>
<dbReference type="SMART" id="SM00313">
    <property type="entry name" value="PXA"/>
    <property type="match status" value="1"/>
</dbReference>
<dbReference type="Pfam" id="PF00615">
    <property type="entry name" value="RGS"/>
    <property type="match status" value="1"/>
</dbReference>
<dbReference type="SMART" id="SM00315">
    <property type="entry name" value="RGS"/>
    <property type="match status" value="1"/>
</dbReference>
<evidence type="ECO:0000259" key="5">
    <source>
        <dbReference type="PROSITE" id="PS50195"/>
    </source>
</evidence>
<feature type="compositionally biased region" description="Low complexity" evidence="2">
    <location>
        <begin position="944"/>
        <end position="957"/>
    </location>
</feature>
<feature type="compositionally biased region" description="Polar residues" evidence="2">
    <location>
        <begin position="1024"/>
        <end position="1034"/>
    </location>
</feature>
<organism evidence="7">
    <name type="scientific">Phaffia rhodozyma</name>
    <name type="common">Yeast</name>
    <name type="synonym">Xanthophyllomyces dendrorhous</name>
    <dbReference type="NCBI Taxonomy" id="264483"/>
    <lineage>
        <taxon>Eukaryota</taxon>
        <taxon>Fungi</taxon>
        <taxon>Dikarya</taxon>
        <taxon>Basidiomycota</taxon>
        <taxon>Agaricomycotina</taxon>
        <taxon>Tremellomycetes</taxon>
        <taxon>Cystofilobasidiales</taxon>
        <taxon>Mrakiaceae</taxon>
        <taxon>Phaffia</taxon>
    </lineage>
</organism>
<dbReference type="SUPFAM" id="SSF64268">
    <property type="entry name" value="PX domain"/>
    <property type="match status" value="1"/>
</dbReference>
<feature type="compositionally biased region" description="Basic and acidic residues" evidence="2">
    <location>
        <begin position="591"/>
        <end position="607"/>
    </location>
</feature>
<dbReference type="Pfam" id="PF00787">
    <property type="entry name" value="PX"/>
    <property type="match status" value="1"/>
</dbReference>
<feature type="compositionally biased region" description="Acidic residues" evidence="2">
    <location>
        <begin position="573"/>
        <end position="590"/>
    </location>
</feature>
<dbReference type="InterPro" id="IPR013937">
    <property type="entry name" value="Sorting_nexin_C"/>
</dbReference>
<dbReference type="InterPro" id="IPR016137">
    <property type="entry name" value="RGS"/>
</dbReference>
<dbReference type="PROSITE" id="PS50195">
    <property type="entry name" value="PX"/>
    <property type="match status" value="1"/>
</dbReference>
<feature type="domain" description="PXA" evidence="6">
    <location>
        <begin position="145"/>
        <end position="354"/>
    </location>
</feature>
<feature type="region of interest" description="Disordered" evidence="2">
    <location>
        <begin position="735"/>
        <end position="853"/>
    </location>
</feature>
<dbReference type="InterPro" id="IPR003114">
    <property type="entry name" value="Phox_assoc"/>
</dbReference>
<feature type="compositionally biased region" description="Polar residues" evidence="2">
    <location>
        <begin position="1325"/>
        <end position="1336"/>
    </location>
</feature>
<dbReference type="PANTHER" id="PTHR22775:SF3">
    <property type="entry name" value="SORTING NEXIN-13"/>
    <property type="match status" value="1"/>
</dbReference>
<feature type="transmembrane region" description="Helical" evidence="3">
    <location>
        <begin position="30"/>
        <end position="55"/>
    </location>
</feature>
<evidence type="ECO:0000259" key="4">
    <source>
        <dbReference type="PROSITE" id="PS50132"/>
    </source>
</evidence>
<feature type="region of interest" description="Disordered" evidence="2">
    <location>
        <begin position="229"/>
        <end position="254"/>
    </location>
</feature>
<feature type="domain" description="PX" evidence="5">
    <location>
        <begin position="1138"/>
        <end position="1255"/>
    </location>
</feature>
<feature type="region of interest" description="Disordered" evidence="2">
    <location>
        <begin position="1433"/>
        <end position="1455"/>
    </location>
</feature>
<feature type="compositionally biased region" description="Polar residues" evidence="2">
    <location>
        <begin position="975"/>
        <end position="995"/>
    </location>
</feature>
<dbReference type="Pfam" id="PF08628">
    <property type="entry name" value="Nexin_C"/>
    <property type="match status" value="1"/>
</dbReference>
<feature type="compositionally biased region" description="Low complexity" evidence="2">
    <location>
        <begin position="825"/>
        <end position="841"/>
    </location>
</feature>
<dbReference type="InterPro" id="IPR036871">
    <property type="entry name" value="PX_dom_sf"/>
</dbReference>
<feature type="domain" description="RGS" evidence="4">
    <location>
        <begin position="523"/>
        <end position="690"/>
    </location>
</feature>
<protein>
    <submittedName>
        <fullName evidence="7">Intermediate filament-like protein, sorting nexins, and related proteins containing PX (PhoX) domain(S)</fullName>
    </submittedName>
</protein>
<feature type="region of interest" description="Disordered" evidence="2">
    <location>
        <begin position="870"/>
        <end position="916"/>
    </location>
</feature>
<keyword evidence="3" id="KW-1133">Transmembrane helix</keyword>
<dbReference type="GO" id="GO:0035091">
    <property type="term" value="F:phosphatidylinositol binding"/>
    <property type="evidence" value="ECO:0007669"/>
    <property type="project" value="InterPro"/>
</dbReference>
<accession>A0A0F7SEC3</accession>
<dbReference type="EMBL" id="LN483144">
    <property type="protein sequence ID" value="CDZ96581.1"/>
    <property type="molecule type" value="Genomic_DNA"/>
</dbReference>